<dbReference type="AlphaFoldDB" id="A0AA36JCR7"/>
<keyword evidence="3" id="KW-1185">Reference proteome</keyword>
<feature type="region of interest" description="Disordered" evidence="1">
    <location>
        <begin position="1"/>
        <end position="37"/>
    </location>
</feature>
<evidence type="ECO:0000313" key="3">
    <source>
        <dbReference type="Proteomes" id="UP001178507"/>
    </source>
</evidence>
<organism evidence="2 3">
    <name type="scientific">Effrenium voratum</name>
    <dbReference type="NCBI Taxonomy" id="2562239"/>
    <lineage>
        <taxon>Eukaryota</taxon>
        <taxon>Sar</taxon>
        <taxon>Alveolata</taxon>
        <taxon>Dinophyceae</taxon>
        <taxon>Suessiales</taxon>
        <taxon>Symbiodiniaceae</taxon>
        <taxon>Effrenium</taxon>
    </lineage>
</organism>
<reference evidence="2" key="1">
    <citation type="submission" date="2023-08" db="EMBL/GenBank/DDBJ databases">
        <authorList>
            <person name="Chen Y."/>
            <person name="Shah S."/>
            <person name="Dougan E. K."/>
            <person name="Thang M."/>
            <person name="Chan C."/>
        </authorList>
    </citation>
    <scope>NUCLEOTIDE SEQUENCE</scope>
</reference>
<accession>A0AA36JCR7</accession>
<protein>
    <submittedName>
        <fullName evidence="2">Uncharacterized protein</fullName>
    </submittedName>
</protein>
<feature type="compositionally biased region" description="Low complexity" evidence="1">
    <location>
        <begin position="1"/>
        <end position="20"/>
    </location>
</feature>
<evidence type="ECO:0000313" key="2">
    <source>
        <dbReference type="EMBL" id="CAJ1403242.1"/>
    </source>
</evidence>
<dbReference type="EMBL" id="CAUJNA010003486">
    <property type="protein sequence ID" value="CAJ1403242.1"/>
    <property type="molecule type" value="Genomic_DNA"/>
</dbReference>
<proteinExistence type="predicted"/>
<sequence>MRLPLSWTGPSSSSSPTAAKSPKDADLQDDDTGGHNLDTLSAASLILRKRGEQLRGESIGAKRGRSDPPGSETTVAEQDAEGEDDELLFEGRVRASWLLIWCHERCYKPERSALRAHLTEVAMSLSAGILCVKKAVKYEAWMKRTNNKFHVLITDWREAKPCVHAVEESQQEDSWPEMIIILCDLPKSHENAVQWAAKQTCKAPIRVVLEGQEQEHFKVLDQLLREFYEKMLKKRPMLVPLTPGLLAPGTKTVTHPSGTPTSGRSKVNAADVDCEELRRAIDSGFVVSL</sequence>
<comment type="caution">
    <text evidence="2">The sequence shown here is derived from an EMBL/GenBank/DDBJ whole genome shotgun (WGS) entry which is preliminary data.</text>
</comment>
<gene>
    <name evidence="2" type="ORF">EVOR1521_LOCUS25963</name>
</gene>
<feature type="region of interest" description="Disordered" evidence="1">
    <location>
        <begin position="56"/>
        <end position="83"/>
    </location>
</feature>
<name>A0AA36JCR7_9DINO</name>
<evidence type="ECO:0000256" key="1">
    <source>
        <dbReference type="SAM" id="MobiDB-lite"/>
    </source>
</evidence>
<dbReference type="Proteomes" id="UP001178507">
    <property type="component" value="Unassembled WGS sequence"/>
</dbReference>